<accession>S1SMQ1</accession>
<evidence type="ECO:0000313" key="1">
    <source>
        <dbReference type="EMBL" id="EOY20424.1"/>
    </source>
</evidence>
<organism evidence="1 2">
    <name type="scientific">Theobroma cacao</name>
    <name type="common">Cacao</name>
    <name type="synonym">Cocoa</name>
    <dbReference type="NCBI Taxonomy" id="3641"/>
    <lineage>
        <taxon>Eukaryota</taxon>
        <taxon>Viridiplantae</taxon>
        <taxon>Streptophyta</taxon>
        <taxon>Embryophyta</taxon>
        <taxon>Tracheophyta</taxon>
        <taxon>Spermatophyta</taxon>
        <taxon>Magnoliopsida</taxon>
        <taxon>eudicotyledons</taxon>
        <taxon>Gunneridae</taxon>
        <taxon>Pentapetalae</taxon>
        <taxon>rosids</taxon>
        <taxon>malvids</taxon>
        <taxon>Malvales</taxon>
        <taxon>Malvaceae</taxon>
        <taxon>Byttnerioideae</taxon>
        <taxon>Theobroma</taxon>
    </lineage>
</organism>
<sequence>MNQITTQRVNQHEPSRGPNCNHFNLIEKSSQTMQPTSVKVMVALLRHWHQAFGSCLLATEITDRKGKLVTYCGVHV</sequence>
<proteinExistence type="predicted"/>
<keyword evidence="2" id="KW-1185">Reference proteome</keyword>
<reference evidence="1 2" key="1">
    <citation type="journal article" date="2013" name="Genome Biol.">
        <title>The genome sequence of the most widely cultivated cacao type and its use to identify candidate genes regulating pod color.</title>
        <authorList>
            <person name="Motamayor J.C."/>
            <person name="Mockaitis K."/>
            <person name="Schmutz J."/>
            <person name="Haiminen N."/>
            <person name="Iii D.L."/>
            <person name="Cornejo O."/>
            <person name="Findley S.D."/>
            <person name="Zheng P."/>
            <person name="Utro F."/>
            <person name="Royaert S."/>
            <person name="Saski C."/>
            <person name="Jenkins J."/>
            <person name="Podicheti R."/>
            <person name="Zhao M."/>
            <person name="Scheffler B.E."/>
            <person name="Stack J.C."/>
            <person name="Feltus F.A."/>
            <person name="Mustiga G.M."/>
            <person name="Amores F."/>
            <person name="Phillips W."/>
            <person name="Marelli J.P."/>
            <person name="May G.D."/>
            <person name="Shapiro H."/>
            <person name="Ma J."/>
            <person name="Bustamante C.D."/>
            <person name="Schnell R.J."/>
            <person name="Main D."/>
            <person name="Gilbert D."/>
            <person name="Parida L."/>
            <person name="Kuhn D.N."/>
        </authorList>
    </citation>
    <scope>NUCLEOTIDE SEQUENCE [LARGE SCALE GENOMIC DNA]</scope>
    <source>
        <strain evidence="2">cv. Matina 1-6</strain>
    </source>
</reference>
<evidence type="ECO:0000313" key="2">
    <source>
        <dbReference type="Proteomes" id="UP000026915"/>
    </source>
</evidence>
<dbReference type="HOGENOM" id="CLU_2659537_0_0_1"/>
<name>S1SMQ1_THECC</name>
<dbReference type="Gramene" id="EOY20424">
    <property type="protein sequence ID" value="EOY20424"/>
    <property type="gene ID" value="TCM_046024"/>
</dbReference>
<dbReference type="AlphaFoldDB" id="S1SMQ1"/>
<protein>
    <submittedName>
        <fullName evidence="1">Uncharacterized protein</fullName>
    </submittedName>
</protein>
<dbReference type="Proteomes" id="UP000026915">
    <property type="component" value="Unassembled WGS sequence"/>
</dbReference>
<gene>
    <name evidence="1" type="ORF">TCM_046024</name>
</gene>
<dbReference type="EMBL" id="KE133172">
    <property type="protein sequence ID" value="EOY20424.1"/>
    <property type="molecule type" value="Genomic_DNA"/>
</dbReference>
<dbReference type="InParanoid" id="S1SMQ1"/>